<dbReference type="SUPFAM" id="SSF51905">
    <property type="entry name" value="FAD/NAD(P)-binding domain"/>
    <property type="match status" value="1"/>
</dbReference>
<dbReference type="PANTHER" id="PTHR13789:SF314">
    <property type="entry name" value="FAD-BINDING DOMAIN-CONTAINING PROTEIN"/>
    <property type="match status" value="1"/>
</dbReference>
<dbReference type="InterPro" id="IPR011051">
    <property type="entry name" value="RmlC_Cupin_sf"/>
</dbReference>
<dbReference type="SUPFAM" id="SSF51182">
    <property type="entry name" value="RmlC-like cupins"/>
    <property type="match status" value="1"/>
</dbReference>
<feature type="domain" description="Cupin type-2" evidence="7">
    <location>
        <begin position="421"/>
        <end position="492"/>
    </location>
</feature>
<evidence type="ECO:0000259" key="6">
    <source>
        <dbReference type="Pfam" id="PF01494"/>
    </source>
</evidence>
<evidence type="ECO:0000256" key="2">
    <source>
        <dbReference type="ARBA" id="ARBA00022630"/>
    </source>
</evidence>
<evidence type="ECO:0000313" key="8">
    <source>
        <dbReference type="EMBL" id="GAQ42242.1"/>
    </source>
</evidence>
<protein>
    <submittedName>
        <fullName evidence="8">Monoxygenase</fullName>
    </submittedName>
</protein>
<keyword evidence="4" id="KW-0560">Oxidoreductase</keyword>
<evidence type="ECO:0000256" key="3">
    <source>
        <dbReference type="ARBA" id="ARBA00022827"/>
    </source>
</evidence>
<dbReference type="Gene3D" id="3.50.50.60">
    <property type="entry name" value="FAD/NAD(P)-binding domain"/>
    <property type="match status" value="1"/>
</dbReference>
<dbReference type="InterPro" id="IPR050493">
    <property type="entry name" value="FAD-dep_Monooxygenase_BioMet"/>
</dbReference>
<dbReference type="VEuPathDB" id="FungiDB:ASPNIDRAFT2_1160041"/>
<dbReference type="Gene3D" id="2.60.120.10">
    <property type="entry name" value="Jelly Rolls"/>
    <property type="match status" value="1"/>
</dbReference>
<dbReference type="GO" id="GO:0071949">
    <property type="term" value="F:FAD binding"/>
    <property type="evidence" value="ECO:0007669"/>
    <property type="project" value="InterPro"/>
</dbReference>
<dbReference type="Pfam" id="PF07883">
    <property type="entry name" value="Cupin_2"/>
    <property type="match status" value="1"/>
</dbReference>
<dbReference type="PaxDb" id="5061-CADANGAP00008560"/>
<dbReference type="Proteomes" id="UP000068243">
    <property type="component" value="Unassembled WGS sequence"/>
</dbReference>
<keyword evidence="3" id="KW-0274">FAD</keyword>
<keyword evidence="2" id="KW-0285">Flavoprotein</keyword>
<dbReference type="PRINTS" id="PR00420">
    <property type="entry name" value="RNGMNOXGNASE"/>
</dbReference>
<comment type="similarity">
    <text evidence="1">Belongs to the paxM FAD-dependent monooxygenase family.</text>
</comment>
<dbReference type="CDD" id="cd02234">
    <property type="entry name" value="cupin_BLR7677-like"/>
    <property type="match status" value="1"/>
</dbReference>
<evidence type="ECO:0000256" key="5">
    <source>
        <dbReference type="ARBA" id="ARBA00023033"/>
    </source>
</evidence>
<dbReference type="GO" id="GO:0004497">
    <property type="term" value="F:monooxygenase activity"/>
    <property type="evidence" value="ECO:0007669"/>
    <property type="project" value="UniProtKB-KW"/>
</dbReference>
<sequence length="518" mass="56845">MTFNIIIVGGGIAGLAAAIALRSDHHTITILEQSSQSREIGATISLQPNASKIVENRWGLADRLREQGSMPDSAFEVYNLRGELQTRVPLVTSKYGADRMIYHRVDLHQVLKHRATSDEYPGQPATLRVSSRVKGCDCDEGVVELEDGEILKGDLIIGADGIKSVIRGAVLGKEVPGQTTGLSAYRMMVNTEELVAEKGFVDVIDPRIARTTMVVGPDRRLIMGPARNGSVYSIVALVPDEKRDEESTSWMTAGDKGKMLATFADFPEWATTPLRLAARKEEDIGLWQLRDLDPLETWYRGRAILIGDAAHAMLPTQGQGGSQAVEDAEALGAFFEGFKGGEGREEVERVCREVFECRYKRASTIQAYSRQAGRPVEEDVRVAMNPAEFMDYNCFRPMPALELVYVHKIVNCPGKTIVGLRVDFPPNGSTPPHRHGGASVSAYVVSGTLLNKMNEDPMKVIPAGGSWYEAPGCHHRISDNASSTEPATLMAVMILDSEVYERDGMAALLQIDEEYKHN</sequence>
<dbReference type="PANTHER" id="PTHR13789">
    <property type="entry name" value="MONOOXYGENASE"/>
    <property type="match status" value="1"/>
</dbReference>
<evidence type="ECO:0000256" key="4">
    <source>
        <dbReference type="ARBA" id="ARBA00023002"/>
    </source>
</evidence>
<comment type="caution">
    <text evidence="8">The sequence shown here is derived from an EMBL/GenBank/DDBJ whole genome shotgun (WGS) entry which is preliminary data.</text>
</comment>
<organism evidence="8 9">
    <name type="scientific">Aspergillus niger</name>
    <dbReference type="NCBI Taxonomy" id="5061"/>
    <lineage>
        <taxon>Eukaryota</taxon>
        <taxon>Fungi</taxon>
        <taxon>Dikarya</taxon>
        <taxon>Ascomycota</taxon>
        <taxon>Pezizomycotina</taxon>
        <taxon>Eurotiomycetes</taxon>
        <taxon>Eurotiomycetidae</taxon>
        <taxon>Eurotiales</taxon>
        <taxon>Aspergillaceae</taxon>
        <taxon>Aspergillus</taxon>
        <taxon>Aspergillus subgen. Circumdati</taxon>
    </lineage>
</organism>
<dbReference type="InterPro" id="IPR036188">
    <property type="entry name" value="FAD/NAD-bd_sf"/>
</dbReference>
<dbReference type="EMBL" id="BCMY01000007">
    <property type="protein sequence ID" value="GAQ42242.1"/>
    <property type="molecule type" value="Genomic_DNA"/>
</dbReference>
<dbReference type="VEuPathDB" id="FungiDB:ATCC64974_89900"/>
<dbReference type="SUPFAM" id="SSF54373">
    <property type="entry name" value="FAD-linked reductases, C-terminal domain"/>
    <property type="match status" value="1"/>
</dbReference>
<accession>A0A100IJ68</accession>
<dbReference type="VEuPathDB" id="FungiDB:M747DRAFT_349974"/>
<dbReference type="OrthoDB" id="40579at2759"/>
<evidence type="ECO:0000256" key="1">
    <source>
        <dbReference type="ARBA" id="ARBA00007992"/>
    </source>
</evidence>
<feature type="domain" description="FAD-binding" evidence="6">
    <location>
        <begin position="4"/>
        <end position="344"/>
    </location>
</feature>
<dbReference type="InterPro" id="IPR014710">
    <property type="entry name" value="RmlC-like_jellyroll"/>
</dbReference>
<proteinExistence type="inferred from homology"/>
<dbReference type="VEuPathDB" id="FungiDB:An11g03800"/>
<dbReference type="OMA" id="AFEVYNL"/>
<name>A0A100IJ68_ASPNG</name>
<evidence type="ECO:0000259" key="7">
    <source>
        <dbReference type="Pfam" id="PF07883"/>
    </source>
</evidence>
<dbReference type="AlphaFoldDB" id="A0A100IJ68"/>
<gene>
    <name evidence="8" type="ORF">ABL_04903</name>
</gene>
<evidence type="ECO:0000313" key="9">
    <source>
        <dbReference type="Proteomes" id="UP000068243"/>
    </source>
</evidence>
<keyword evidence="5" id="KW-0503">Monooxygenase</keyword>
<dbReference type="Pfam" id="PF01494">
    <property type="entry name" value="FAD_binding_3"/>
    <property type="match status" value="1"/>
</dbReference>
<dbReference type="VEuPathDB" id="FungiDB:An14g07370"/>
<dbReference type="InterPro" id="IPR002938">
    <property type="entry name" value="FAD-bd"/>
</dbReference>
<reference evidence="9" key="1">
    <citation type="journal article" date="2016" name="Genome Announc.">
        <title>Draft genome sequence of Aspergillus niger strain An76.</title>
        <authorList>
            <person name="Gong W."/>
            <person name="Cheng Z."/>
            <person name="Zhang H."/>
            <person name="Liu L."/>
            <person name="Gao P."/>
            <person name="Wang L."/>
        </authorList>
    </citation>
    <scope>NUCLEOTIDE SEQUENCE [LARGE SCALE GENOMIC DNA]</scope>
    <source>
        <strain evidence="9">An76</strain>
    </source>
</reference>
<dbReference type="InterPro" id="IPR013096">
    <property type="entry name" value="Cupin_2"/>
</dbReference>